<evidence type="ECO:0000313" key="1">
    <source>
        <dbReference type="EMBL" id="KAK7323741.1"/>
    </source>
</evidence>
<comment type="caution">
    <text evidence="1">The sequence shown here is derived from an EMBL/GenBank/DDBJ whole genome shotgun (WGS) entry which is preliminary data.</text>
</comment>
<name>A0AAN9KVE3_CANGL</name>
<dbReference type="EMBL" id="JAYMYQ010000006">
    <property type="protein sequence ID" value="KAK7323741.1"/>
    <property type="molecule type" value="Genomic_DNA"/>
</dbReference>
<reference evidence="1 2" key="1">
    <citation type="submission" date="2024-01" db="EMBL/GenBank/DDBJ databases">
        <title>The genomes of 5 underutilized Papilionoideae crops provide insights into root nodulation and disease resistanc.</title>
        <authorList>
            <person name="Jiang F."/>
        </authorList>
    </citation>
    <scope>NUCLEOTIDE SEQUENCE [LARGE SCALE GENOMIC DNA]</scope>
    <source>
        <strain evidence="1">LVBAO_FW01</strain>
        <tissue evidence="1">Leaves</tissue>
    </source>
</reference>
<sequence>MMPQLVLRANNEKMDVVMLVLTSMVLYYHGTHEKLQSICQAYQVHLLLNIYLILQAIEVDLEEEEDVGQWRQKWLGKGEGILDLHTFAWRRHLMRG</sequence>
<protein>
    <submittedName>
        <fullName evidence="1">Uncharacterized protein</fullName>
    </submittedName>
</protein>
<evidence type="ECO:0000313" key="2">
    <source>
        <dbReference type="Proteomes" id="UP001367508"/>
    </source>
</evidence>
<proteinExistence type="predicted"/>
<dbReference type="AlphaFoldDB" id="A0AAN9KVE3"/>
<organism evidence="1 2">
    <name type="scientific">Canavalia gladiata</name>
    <name type="common">Sword bean</name>
    <name type="synonym">Dolichos gladiatus</name>
    <dbReference type="NCBI Taxonomy" id="3824"/>
    <lineage>
        <taxon>Eukaryota</taxon>
        <taxon>Viridiplantae</taxon>
        <taxon>Streptophyta</taxon>
        <taxon>Embryophyta</taxon>
        <taxon>Tracheophyta</taxon>
        <taxon>Spermatophyta</taxon>
        <taxon>Magnoliopsida</taxon>
        <taxon>eudicotyledons</taxon>
        <taxon>Gunneridae</taxon>
        <taxon>Pentapetalae</taxon>
        <taxon>rosids</taxon>
        <taxon>fabids</taxon>
        <taxon>Fabales</taxon>
        <taxon>Fabaceae</taxon>
        <taxon>Papilionoideae</taxon>
        <taxon>50 kb inversion clade</taxon>
        <taxon>NPAAA clade</taxon>
        <taxon>indigoferoid/millettioid clade</taxon>
        <taxon>Phaseoleae</taxon>
        <taxon>Canavalia</taxon>
    </lineage>
</organism>
<accession>A0AAN9KVE3</accession>
<dbReference type="Proteomes" id="UP001367508">
    <property type="component" value="Unassembled WGS sequence"/>
</dbReference>
<keyword evidence="2" id="KW-1185">Reference proteome</keyword>
<gene>
    <name evidence="1" type="ORF">VNO77_27232</name>
</gene>